<dbReference type="InterPro" id="IPR052350">
    <property type="entry name" value="Metallo-dep_Lactonases"/>
</dbReference>
<feature type="domain" description="Amidohydrolase-related" evidence="2">
    <location>
        <begin position="39"/>
        <end position="316"/>
    </location>
</feature>
<dbReference type="InterPro" id="IPR006311">
    <property type="entry name" value="TAT_signal"/>
</dbReference>
<dbReference type="Proteomes" id="UP000776276">
    <property type="component" value="Unassembled WGS sequence"/>
</dbReference>
<comment type="caution">
    <text evidence="3">The sequence shown here is derived from an EMBL/GenBank/DDBJ whole genome shotgun (WGS) entry which is preliminary data.</text>
</comment>
<feature type="chain" id="PRO_5046778902" evidence="1">
    <location>
        <begin position="30"/>
        <end position="328"/>
    </location>
</feature>
<evidence type="ECO:0000313" key="3">
    <source>
        <dbReference type="EMBL" id="MBU3078787.1"/>
    </source>
</evidence>
<feature type="signal peptide" evidence="1">
    <location>
        <begin position="1"/>
        <end position="29"/>
    </location>
</feature>
<reference evidence="3 4" key="1">
    <citation type="submission" date="2021-06" db="EMBL/GenBank/DDBJ databases">
        <title>Sphingomonas sp. XMGL2, whole genome shotgun sequencing project.</title>
        <authorList>
            <person name="Zhao G."/>
            <person name="Shen L."/>
        </authorList>
    </citation>
    <scope>NUCLEOTIDE SEQUENCE [LARGE SCALE GENOMIC DNA]</scope>
    <source>
        <strain evidence="3 4">XMGL2</strain>
    </source>
</reference>
<dbReference type="PANTHER" id="PTHR43569:SF2">
    <property type="entry name" value="AMIDOHYDROLASE-RELATED DOMAIN-CONTAINING PROTEIN"/>
    <property type="match status" value="1"/>
</dbReference>
<keyword evidence="4" id="KW-1185">Reference proteome</keyword>
<dbReference type="PROSITE" id="PS51318">
    <property type="entry name" value="TAT"/>
    <property type="match status" value="1"/>
</dbReference>
<keyword evidence="1" id="KW-0732">Signal</keyword>
<dbReference type="EMBL" id="JAHKRT010000006">
    <property type="protein sequence ID" value="MBU3078787.1"/>
    <property type="molecule type" value="Genomic_DNA"/>
</dbReference>
<dbReference type="InterPro" id="IPR006680">
    <property type="entry name" value="Amidohydro-rel"/>
</dbReference>
<protein>
    <submittedName>
        <fullName evidence="3">Amidohydrolase family protein</fullName>
    </submittedName>
</protein>
<evidence type="ECO:0000313" key="4">
    <source>
        <dbReference type="Proteomes" id="UP000776276"/>
    </source>
</evidence>
<accession>A0ABS6BMC9</accession>
<gene>
    <name evidence="3" type="ORF">KOF26_13005</name>
</gene>
<evidence type="ECO:0000256" key="1">
    <source>
        <dbReference type="SAM" id="SignalP"/>
    </source>
</evidence>
<dbReference type="Pfam" id="PF04909">
    <property type="entry name" value="Amidohydro_2"/>
    <property type="match status" value="1"/>
</dbReference>
<organism evidence="3 4">
    <name type="scientific">Sphingomonas quercus</name>
    <dbReference type="NCBI Taxonomy" id="2842451"/>
    <lineage>
        <taxon>Bacteria</taxon>
        <taxon>Pseudomonadati</taxon>
        <taxon>Pseudomonadota</taxon>
        <taxon>Alphaproteobacteria</taxon>
        <taxon>Sphingomonadales</taxon>
        <taxon>Sphingomonadaceae</taxon>
        <taxon>Sphingomonas</taxon>
    </lineage>
</organism>
<sequence>MSSFSKIGRRTFLAGAAAALSAGASQTDAAGVWDDVPIIDAHIHLFDGTRPQGAPYVGSPAYAAISKVSLPSGYRPLARPAGIVGAVVVETSPWIEDNLWLLETAQSDPMIVAVSGYLDPFKADFGEYLDRFRKNRLYRAIRYSRFYTDDGGRIALAPAAIDNMRRLAAADLALDTANPSMGLLRANALLAEAVPDLRVIVDHLPSFDPTPDNQAAYDAVIRDLAALPNVFVKLSQVYHRRRDHQIITEFAQLRERLDNLFAAFGEDRLMFGSDYPNSYGTATIAETVALMRRFYAGKSRTAAEKYFWRNAARVYKWTRRAPDQPMPG</sequence>
<evidence type="ECO:0000259" key="2">
    <source>
        <dbReference type="Pfam" id="PF04909"/>
    </source>
</evidence>
<proteinExistence type="predicted"/>
<name>A0ABS6BMC9_9SPHN</name>
<dbReference type="RefSeq" id="WP_216325558.1">
    <property type="nucleotide sequence ID" value="NZ_JAHKRT010000006.1"/>
</dbReference>
<dbReference type="PANTHER" id="PTHR43569">
    <property type="entry name" value="AMIDOHYDROLASE"/>
    <property type="match status" value="1"/>
</dbReference>